<gene>
    <name evidence="1" type="ORF">S1001342_03203</name>
</gene>
<dbReference type="RefSeq" id="WP_087652373.1">
    <property type="nucleotide sequence ID" value="NZ_CP021514.1"/>
</dbReference>
<protein>
    <submittedName>
        <fullName evidence="1">Uncharacterized protein</fullName>
    </submittedName>
</protein>
<organism evidence="1 2">
    <name type="scientific">Acetobacter pasteurianus subsp. pasteurianus</name>
    <dbReference type="NCBI Taxonomy" id="481145"/>
    <lineage>
        <taxon>Bacteria</taxon>
        <taxon>Pseudomonadati</taxon>
        <taxon>Pseudomonadota</taxon>
        <taxon>Alphaproteobacteria</taxon>
        <taxon>Acetobacterales</taxon>
        <taxon>Acetobacteraceae</taxon>
        <taxon>Acetobacter</taxon>
    </lineage>
</organism>
<dbReference type="EMBL" id="CP021514">
    <property type="protein sequence ID" value="ARW49493.1"/>
    <property type="molecule type" value="Genomic_DNA"/>
</dbReference>
<evidence type="ECO:0000313" key="2">
    <source>
        <dbReference type="Proteomes" id="UP000196205"/>
    </source>
</evidence>
<name>A0A1Y0Y2R8_ACEPA</name>
<keyword evidence="1" id="KW-0614">Plasmid</keyword>
<geneLocation type="plasmid" evidence="2">
    <name>pap1342-5</name>
</geneLocation>
<proteinExistence type="predicted"/>
<reference evidence="1 2" key="1">
    <citation type="submission" date="2017-05" db="EMBL/GenBank/DDBJ databases">
        <title>Genome sequence of Acetobacter pasteurianus subsp. pasteurianus strain SRCM101342.</title>
        <authorList>
            <person name="Cho S.H."/>
        </authorList>
    </citation>
    <scope>NUCLEOTIDE SEQUENCE [LARGE SCALE GENOMIC DNA]</scope>
    <source>
        <strain evidence="1 2">SRCM101342</strain>
        <plasmid evidence="2">pap1342-5</plasmid>
    </source>
</reference>
<dbReference type="Proteomes" id="UP000196205">
    <property type="component" value="Plasmid pAP1342-5"/>
</dbReference>
<dbReference type="OrthoDB" id="8410204at2"/>
<evidence type="ECO:0000313" key="1">
    <source>
        <dbReference type="EMBL" id="ARW49493.1"/>
    </source>
</evidence>
<accession>A0A1Y0Y2R8</accession>
<sequence>MAAQQGSFKINVSVINDEAVKKLKDINAQLYKAQAPLRAYQREVKRFNDLSGRTANLKKLQQGFEGLKNHFGKITGLVTSVGKKLLAVIGIGSIAGVVALTRSFANWGNEIRNVSALLGVTIGKAIQLSQMSKLSGSGDQTQQALKYQDAQEEVKYGRNPEAAMADKVLGINSGMSLEEAQVTAARVVREKLKNHKIDQYAARHAAELSGVGSIILDHTPEEIERMQAIARKNAQEMARFAKPAAKLRYNGRSICPC</sequence>
<dbReference type="AlphaFoldDB" id="A0A1Y0Y2R8"/>